<organism evidence="2 3">
    <name type="scientific">Sphingomonas naasensis</name>
    <dbReference type="NCBI Taxonomy" id="1344951"/>
    <lineage>
        <taxon>Bacteria</taxon>
        <taxon>Pseudomonadati</taxon>
        <taxon>Pseudomonadota</taxon>
        <taxon>Alphaproteobacteria</taxon>
        <taxon>Sphingomonadales</taxon>
        <taxon>Sphingomonadaceae</taxon>
        <taxon>Sphingomonas</taxon>
    </lineage>
</organism>
<keyword evidence="1" id="KW-0472">Membrane</keyword>
<dbReference type="OrthoDB" id="8777999at2"/>
<dbReference type="RefSeq" id="WP_135987462.1">
    <property type="nucleotide sequence ID" value="NZ_JAASQM010000001.1"/>
</dbReference>
<comment type="caution">
    <text evidence="2">The sequence shown here is derived from an EMBL/GenBank/DDBJ whole genome shotgun (WGS) entry which is preliminary data.</text>
</comment>
<feature type="transmembrane region" description="Helical" evidence="1">
    <location>
        <begin position="40"/>
        <end position="58"/>
    </location>
</feature>
<accession>A0A4S1W9W4</accession>
<feature type="transmembrane region" description="Helical" evidence="1">
    <location>
        <begin position="146"/>
        <end position="167"/>
    </location>
</feature>
<keyword evidence="3" id="KW-1185">Reference proteome</keyword>
<keyword evidence="1" id="KW-0812">Transmembrane</keyword>
<feature type="transmembrane region" description="Helical" evidence="1">
    <location>
        <begin position="64"/>
        <end position="84"/>
    </location>
</feature>
<sequence>MSDPLATLWAQQHADAVPPDADALARADARFRRGIRRRDAIEYVAGLLGIGVFAHTAWQAPDWGIRIGCAAIILGVLVVMRNLWKRRPQRPDSALGAPSLAFHRANLVAQRDTVASVWRWYLAPPVPGMVLLLLAILRVSAERMPLWAALLAMLLTALPVAGVFWGIHRLNLAAARRLQTMIDALDRGEL</sequence>
<evidence type="ECO:0000313" key="2">
    <source>
        <dbReference type="EMBL" id="TGX37296.1"/>
    </source>
</evidence>
<keyword evidence="1" id="KW-1133">Transmembrane helix</keyword>
<feature type="transmembrane region" description="Helical" evidence="1">
    <location>
        <begin position="120"/>
        <end position="140"/>
    </location>
</feature>
<evidence type="ECO:0000313" key="3">
    <source>
        <dbReference type="Proteomes" id="UP000309848"/>
    </source>
</evidence>
<reference evidence="2 3" key="1">
    <citation type="submission" date="2019-04" db="EMBL/GenBank/DDBJ databases">
        <title>Sphingomonas psychrotolerans sp. nov., isolated from soil in the Tianshan Mountains, Xinjiang, China.</title>
        <authorList>
            <person name="Luo Y."/>
            <person name="Sheng H."/>
        </authorList>
    </citation>
    <scope>NUCLEOTIDE SEQUENCE [LARGE SCALE GENOMIC DNA]</scope>
    <source>
        <strain evidence="2 3">KIS18-15</strain>
    </source>
</reference>
<evidence type="ECO:0000256" key="1">
    <source>
        <dbReference type="SAM" id="Phobius"/>
    </source>
</evidence>
<protein>
    <submittedName>
        <fullName evidence="2">Uncharacterized protein</fullName>
    </submittedName>
</protein>
<dbReference type="AlphaFoldDB" id="A0A4S1W9W4"/>
<proteinExistence type="predicted"/>
<dbReference type="Proteomes" id="UP000309848">
    <property type="component" value="Unassembled WGS sequence"/>
</dbReference>
<gene>
    <name evidence="2" type="ORF">E5A74_20345</name>
</gene>
<dbReference type="EMBL" id="SRXU01000013">
    <property type="protein sequence ID" value="TGX37296.1"/>
    <property type="molecule type" value="Genomic_DNA"/>
</dbReference>
<name>A0A4S1W9W4_9SPHN</name>